<dbReference type="AlphaFoldDB" id="A0AAN7MBH7"/>
<gene>
    <name evidence="3" type="ORF">QYF61_000342</name>
</gene>
<keyword evidence="4" id="KW-1185">Reference proteome</keyword>
<feature type="compositionally biased region" description="Basic and acidic residues" evidence="1">
    <location>
        <begin position="176"/>
        <end position="185"/>
    </location>
</feature>
<feature type="domain" description="Reverse transcriptase" evidence="2">
    <location>
        <begin position="183"/>
        <end position="348"/>
    </location>
</feature>
<reference evidence="3 4" key="1">
    <citation type="journal article" date="2023" name="J. Hered.">
        <title>Chromosome-level genome of the wood stork (Mycteria americana) provides insight into avian chromosome evolution.</title>
        <authorList>
            <person name="Flamio R. Jr."/>
            <person name="Ramstad K.M."/>
        </authorList>
    </citation>
    <scope>NUCLEOTIDE SEQUENCE [LARGE SCALE GENOMIC DNA]</scope>
    <source>
        <strain evidence="3">JAX WOST 10</strain>
    </source>
</reference>
<dbReference type="Pfam" id="PF00078">
    <property type="entry name" value="RVT_1"/>
    <property type="match status" value="1"/>
</dbReference>
<feature type="region of interest" description="Disordered" evidence="1">
    <location>
        <begin position="164"/>
        <end position="189"/>
    </location>
</feature>
<evidence type="ECO:0000259" key="2">
    <source>
        <dbReference type="Pfam" id="PF00078"/>
    </source>
</evidence>
<evidence type="ECO:0000256" key="1">
    <source>
        <dbReference type="SAM" id="MobiDB-lite"/>
    </source>
</evidence>
<sequence>MERGFFTRACSDRTRGNSFKPKEGRIFFYDEGGETLENGLPREVVDAPSLEAFKVRLDGALSNLINKTSLQESQAPEARGKVWSKEDVPLVEEDLVREYLSKPDVPLGERADVIVKPLLIIFDRSRRLGEVPEDWRNANVTPLFKKGKKEDPGNYRLPPLDPCEGDGAANPGNRFQAREGQDRSSHHGFTKGESCLTDLITFYDETTGLVDEGGAADIVYLAFGKAFDTVSRKILIEKLMKYGLDEQTVGWVENWLNSWAQRVVIGGMKPSWRPVTSGVPRGSIPGPILFNVLINDLDDGEFADDTKLGGAADTPEGCAAIQRDLDRLEKWAGRSLVRFSKGKCKVLHLGRNNPMHQYMLEADRLESSFAEKDVGGSWWTPKLNMSRQCGLAAKAAKDILSPI</sequence>
<evidence type="ECO:0000313" key="4">
    <source>
        <dbReference type="Proteomes" id="UP001333110"/>
    </source>
</evidence>
<organism evidence="3 4">
    <name type="scientific">Mycteria americana</name>
    <name type="common">Wood stork</name>
    <dbReference type="NCBI Taxonomy" id="33587"/>
    <lineage>
        <taxon>Eukaryota</taxon>
        <taxon>Metazoa</taxon>
        <taxon>Chordata</taxon>
        <taxon>Craniata</taxon>
        <taxon>Vertebrata</taxon>
        <taxon>Euteleostomi</taxon>
        <taxon>Archelosauria</taxon>
        <taxon>Archosauria</taxon>
        <taxon>Dinosauria</taxon>
        <taxon>Saurischia</taxon>
        <taxon>Theropoda</taxon>
        <taxon>Coelurosauria</taxon>
        <taxon>Aves</taxon>
        <taxon>Neognathae</taxon>
        <taxon>Neoaves</taxon>
        <taxon>Aequornithes</taxon>
        <taxon>Ciconiiformes</taxon>
        <taxon>Ciconiidae</taxon>
        <taxon>Mycteria</taxon>
    </lineage>
</organism>
<protein>
    <recommendedName>
        <fullName evidence="2">Reverse transcriptase domain-containing protein</fullName>
    </recommendedName>
</protein>
<evidence type="ECO:0000313" key="3">
    <source>
        <dbReference type="EMBL" id="KAK4807013.1"/>
    </source>
</evidence>
<accession>A0AAN7MBH7</accession>
<dbReference type="InterPro" id="IPR000477">
    <property type="entry name" value="RT_dom"/>
</dbReference>
<name>A0AAN7MBH7_MYCAM</name>
<dbReference type="PANTHER" id="PTHR33332">
    <property type="entry name" value="REVERSE TRANSCRIPTASE DOMAIN-CONTAINING PROTEIN"/>
    <property type="match status" value="1"/>
</dbReference>
<dbReference type="Proteomes" id="UP001333110">
    <property type="component" value="Unassembled WGS sequence"/>
</dbReference>
<comment type="caution">
    <text evidence="3">The sequence shown here is derived from an EMBL/GenBank/DDBJ whole genome shotgun (WGS) entry which is preliminary data.</text>
</comment>
<proteinExistence type="predicted"/>
<dbReference type="EMBL" id="JAUNZN010000032">
    <property type="protein sequence ID" value="KAK4807013.1"/>
    <property type="molecule type" value="Genomic_DNA"/>
</dbReference>